<dbReference type="InterPro" id="IPR038883">
    <property type="entry name" value="AN11006-like"/>
</dbReference>
<feature type="compositionally biased region" description="Polar residues" evidence="1">
    <location>
        <begin position="158"/>
        <end position="169"/>
    </location>
</feature>
<feature type="domain" description="DUF7730" evidence="2">
    <location>
        <begin position="363"/>
        <end position="439"/>
    </location>
</feature>
<dbReference type="Pfam" id="PF24864">
    <property type="entry name" value="DUF7730"/>
    <property type="match status" value="1"/>
</dbReference>
<protein>
    <recommendedName>
        <fullName evidence="2">DUF7730 domain-containing protein</fullName>
    </recommendedName>
</protein>
<keyword evidence="4" id="KW-1185">Reference proteome</keyword>
<evidence type="ECO:0000313" key="3">
    <source>
        <dbReference type="EMBL" id="KAF2162713.1"/>
    </source>
</evidence>
<dbReference type="EMBL" id="ML993612">
    <property type="protein sequence ID" value="KAF2162713.1"/>
    <property type="molecule type" value="Genomic_DNA"/>
</dbReference>
<accession>A0A6A6C799</accession>
<name>A0A6A6C799_ZASCE</name>
<sequence>MTRYNAKVPKPVRKASATTRGKDKLASKTTLLDLPAELRVLIYDLALENQTIVFPEPSKSNPKGRAHHPGLLMVSKEIYLDTRVIYYYNSTFHLNSVDRTFSWLRRLKPGKRILLRKVIVDDMTLNFHSPSTTVVDIPQQQHKTTTKFVRMPRNSRALNKSTPNMAVNNTTPKKDKTPKTSFLDLPAEIRNDIYTLALTNRTLSFPPASPQNRYGRARPPSLLLSNKQIHHETLPMFYSNTTFHFPSPDPLLRWLRKIGAKKRVLVKEIIVDEKAPSSAGPSLGLQAHEMLRVLERRLRDAGVRLPVEVYKPKEANEKPFGSVSGPNQPQHGSGLLRLPAELRNRIYALTLNDVVAYRARKTVAYRKVHRVKAKAPGLLLACKQTYTEAVQLFYSQTTFLFDDKKHIHAWARKIGSERTALVKSLRLSSPMPQHSVMASSFWDPRTALWLFAVEASTRMLQVKHGLPKALKKCKLQTDLYLPGSPKIEVVWTQQPVMVVEEFLEEADEDALGQTHQAFLMLANARHIVW</sequence>
<dbReference type="Proteomes" id="UP000799537">
    <property type="component" value="Unassembled WGS sequence"/>
</dbReference>
<feature type="region of interest" description="Disordered" evidence="1">
    <location>
        <begin position="158"/>
        <end position="180"/>
    </location>
</feature>
<dbReference type="OrthoDB" id="3650112at2759"/>
<proteinExistence type="predicted"/>
<dbReference type="RefSeq" id="XP_033663602.1">
    <property type="nucleotide sequence ID" value="XM_033808347.1"/>
</dbReference>
<feature type="region of interest" description="Disordered" evidence="1">
    <location>
        <begin position="1"/>
        <end position="21"/>
    </location>
</feature>
<evidence type="ECO:0000313" key="4">
    <source>
        <dbReference type="Proteomes" id="UP000799537"/>
    </source>
</evidence>
<dbReference type="GeneID" id="54561619"/>
<reference evidence="3" key="1">
    <citation type="journal article" date="2020" name="Stud. Mycol.">
        <title>101 Dothideomycetes genomes: a test case for predicting lifestyles and emergence of pathogens.</title>
        <authorList>
            <person name="Haridas S."/>
            <person name="Albert R."/>
            <person name="Binder M."/>
            <person name="Bloem J."/>
            <person name="Labutti K."/>
            <person name="Salamov A."/>
            <person name="Andreopoulos B."/>
            <person name="Baker S."/>
            <person name="Barry K."/>
            <person name="Bills G."/>
            <person name="Bluhm B."/>
            <person name="Cannon C."/>
            <person name="Castanera R."/>
            <person name="Culley D."/>
            <person name="Daum C."/>
            <person name="Ezra D."/>
            <person name="Gonzalez J."/>
            <person name="Henrissat B."/>
            <person name="Kuo A."/>
            <person name="Liang C."/>
            <person name="Lipzen A."/>
            <person name="Lutzoni F."/>
            <person name="Magnuson J."/>
            <person name="Mondo S."/>
            <person name="Nolan M."/>
            <person name="Ohm R."/>
            <person name="Pangilinan J."/>
            <person name="Park H.-J."/>
            <person name="Ramirez L."/>
            <person name="Alfaro M."/>
            <person name="Sun H."/>
            <person name="Tritt A."/>
            <person name="Yoshinaga Y."/>
            <person name="Zwiers L.-H."/>
            <person name="Turgeon B."/>
            <person name="Goodwin S."/>
            <person name="Spatafora J."/>
            <person name="Crous P."/>
            <person name="Grigoriev I."/>
        </authorList>
    </citation>
    <scope>NUCLEOTIDE SEQUENCE</scope>
    <source>
        <strain evidence="3">ATCC 36951</strain>
    </source>
</reference>
<dbReference type="InterPro" id="IPR056632">
    <property type="entry name" value="DUF7730"/>
</dbReference>
<evidence type="ECO:0000256" key="1">
    <source>
        <dbReference type="SAM" id="MobiDB-lite"/>
    </source>
</evidence>
<dbReference type="AlphaFoldDB" id="A0A6A6C799"/>
<evidence type="ECO:0000259" key="2">
    <source>
        <dbReference type="Pfam" id="PF24864"/>
    </source>
</evidence>
<dbReference type="PANTHER" id="PTHR42085:SF2">
    <property type="entry name" value="F-BOX DOMAIN-CONTAINING PROTEIN"/>
    <property type="match status" value="1"/>
</dbReference>
<gene>
    <name evidence="3" type="ORF">M409DRAFT_26950</name>
</gene>
<organism evidence="3 4">
    <name type="scientific">Zasmidium cellare ATCC 36951</name>
    <dbReference type="NCBI Taxonomy" id="1080233"/>
    <lineage>
        <taxon>Eukaryota</taxon>
        <taxon>Fungi</taxon>
        <taxon>Dikarya</taxon>
        <taxon>Ascomycota</taxon>
        <taxon>Pezizomycotina</taxon>
        <taxon>Dothideomycetes</taxon>
        <taxon>Dothideomycetidae</taxon>
        <taxon>Mycosphaerellales</taxon>
        <taxon>Mycosphaerellaceae</taxon>
        <taxon>Zasmidium</taxon>
    </lineage>
</organism>
<dbReference type="PANTHER" id="PTHR42085">
    <property type="entry name" value="F-BOX DOMAIN-CONTAINING PROTEIN"/>
    <property type="match status" value="1"/>
</dbReference>